<gene>
    <name evidence="2" type="ORF">RJ639_034293</name>
</gene>
<accession>A0AA88WTZ3</accession>
<protein>
    <recommendedName>
        <fullName evidence="1">TRF2/HOY1 PH-like domain-containing protein</fullName>
    </recommendedName>
</protein>
<dbReference type="PANTHER" id="PTHR33494:SF5">
    <property type="entry name" value="F10A16.6 PROTEIN"/>
    <property type="match status" value="1"/>
</dbReference>
<evidence type="ECO:0000313" key="3">
    <source>
        <dbReference type="Proteomes" id="UP001188597"/>
    </source>
</evidence>
<sequence>MVQGRICLWNEKEFGDGGFSASEEEFQSPLDASISHDSNVVSSGFQTPEQETAYKRIRLSPHPQQVDPSEESSPLGLTLSKTPDFLNLVEMKLSQARRKKRQAAEHESRMVDFVSQPMSEKLKASNFTASLLKIGSWERFSRHEGDLVAKCYFAKKKFVWEVLEGALKSKIEIQWSDISAIRAIIRDDEPGVLELELNQPPLFYRETNPQPRKHTLWQQASDFTGGQAPIYRRHHALFPAGSLDKHYEKLLQCDHRLLMLSQKPFPSLGSPYFHTNIYGFNHDLSFGLSGYSNFPQRMQYPVQNFPSHLVAPQHHIQDLKPTARTPLGIMDSNSPMSVMDFLDERASNYAFQSQKTALWGQRVNGFAQNVANVARGEQQGVDSIRIATQATPALHSQEYHLMNYGEEAGRPSPNNALLGQIEDHLLGDSQIVCSDESRLLARVRSMCSLIETTEGGIPPANNNNMVYDYEDYSNDHLVLNATEHPGVDGGVPYAEPIYWLPADKSDDANMMTQQPMDKTTYPYVLPQPTMDDIAALDAAQDIQLWTS</sequence>
<reference evidence="2" key="1">
    <citation type="submission" date="2022-12" db="EMBL/GenBank/DDBJ databases">
        <title>Draft genome assemblies for two species of Escallonia (Escalloniales).</title>
        <authorList>
            <person name="Chanderbali A."/>
            <person name="Dervinis C."/>
            <person name="Anghel I."/>
            <person name="Soltis D."/>
            <person name="Soltis P."/>
            <person name="Zapata F."/>
        </authorList>
    </citation>
    <scope>NUCLEOTIDE SEQUENCE</scope>
    <source>
        <strain evidence="2">UCBG64.0493</strain>
        <tissue evidence="2">Leaf</tissue>
    </source>
</reference>
<feature type="domain" description="TRF2/HOY1 PH-like" evidence="1">
    <location>
        <begin position="126"/>
        <end position="243"/>
    </location>
</feature>
<name>A0AA88WTZ3_9ASTE</name>
<evidence type="ECO:0000313" key="2">
    <source>
        <dbReference type="EMBL" id="KAK3034068.1"/>
    </source>
</evidence>
<comment type="caution">
    <text evidence="2">The sequence shown here is derived from an EMBL/GenBank/DDBJ whole genome shotgun (WGS) entry which is preliminary data.</text>
</comment>
<organism evidence="2 3">
    <name type="scientific">Escallonia herrerae</name>
    <dbReference type="NCBI Taxonomy" id="1293975"/>
    <lineage>
        <taxon>Eukaryota</taxon>
        <taxon>Viridiplantae</taxon>
        <taxon>Streptophyta</taxon>
        <taxon>Embryophyta</taxon>
        <taxon>Tracheophyta</taxon>
        <taxon>Spermatophyta</taxon>
        <taxon>Magnoliopsida</taxon>
        <taxon>eudicotyledons</taxon>
        <taxon>Gunneridae</taxon>
        <taxon>Pentapetalae</taxon>
        <taxon>asterids</taxon>
        <taxon>campanulids</taxon>
        <taxon>Escalloniales</taxon>
        <taxon>Escalloniaceae</taxon>
        <taxon>Escallonia</taxon>
    </lineage>
</organism>
<evidence type="ECO:0000259" key="1">
    <source>
        <dbReference type="Pfam" id="PF24818"/>
    </source>
</evidence>
<dbReference type="InterPro" id="IPR057939">
    <property type="entry name" value="TRF2_HOY1_PH"/>
</dbReference>
<dbReference type="PANTHER" id="PTHR33494">
    <property type="entry name" value="OS02G0793800 PROTEIN"/>
    <property type="match status" value="1"/>
</dbReference>
<dbReference type="AlphaFoldDB" id="A0AA88WTZ3"/>
<dbReference type="Proteomes" id="UP001188597">
    <property type="component" value="Unassembled WGS sequence"/>
</dbReference>
<keyword evidence="3" id="KW-1185">Reference proteome</keyword>
<dbReference type="Pfam" id="PF24818">
    <property type="entry name" value="PH_TRF2_HOY1"/>
    <property type="match status" value="1"/>
</dbReference>
<dbReference type="EMBL" id="JAVXUP010000213">
    <property type="protein sequence ID" value="KAK3034068.1"/>
    <property type="molecule type" value="Genomic_DNA"/>
</dbReference>
<proteinExistence type="predicted"/>